<evidence type="ECO:0000256" key="1">
    <source>
        <dbReference type="ARBA" id="ARBA00004123"/>
    </source>
</evidence>
<dbReference type="PANTHER" id="PTHR36884:SF4">
    <property type="entry name" value="FIP1[III]-LIKE PROTEIN"/>
    <property type="match status" value="1"/>
</dbReference>
<comment type="similarity">
    <text evidence="2">Belongs to the FIP1 family.</text>
</comment>
<keyword evidence="3" id="KW-0507">mRNA processing</keyword>
<keyword evidence="7" id="KW-1185">Reference proteome</keyword>
<evidence type="ECO:0000256" key="2">
    <source>
        <dbReference type="ARBA" id="ARBA00007459"/>
    </source>
</evidence>
<evidence type="ECO:0000313" key="7">
    <source>
        <dbReference type="Proteomes" id="UP000827889"/>
    </source>
</evidence>
<feature type="compositionally biased region" description="Acidic residues" evidence="5">
    <location>
        <begin position="85"/>
        <end position="98"/>
    </location>
</feature>
<dbReference type="AlphaFoldDB" id="A0A8B8NZ40"/>
<gene>
    <name evidence="8 9" type="primary">LOC115739078</name>
</gene>
<feature type="compositionally biased region" description="Basic and acidic residues" evidence="5">
    <location>
        <begin position="29"/>
        <end position="43"/>
    </location>
</feature>
<feature type="region of interest" description="Disordered" evidence="5">
    <location>
        <begin position="755"/>
        <end position="788"/>
    </location>
</feature>
<feature type="domain" description="Pre-mRNA polyadenylation factor Fip1" evidence="6">
    <location>
        <begin position="249"/>
        <end position="291"/>
    </location>
</feature>
<feature type="compositionally biased region" description="Basic and acidic residues" evidence="5">
    <location>
        <begin position="762"/>
        <end position="783"/>
    </location>
</feature>
<feature type="region of interest" description="Disordered" evidence="5">
    <location>
        <begin position="20"/>
        <end position="99"/>
    </location>
</feature>
<dbReference type="KEGG" id="rarg:115739078"/>
<evidence type="ECO:0000256" key="3">
    <source>
        <dbReference type="ARBA" id="ARBA00022664"/>
    </source>
</evidence>
<dbReference type="GO" id="GO:0005634">
    <property type="term" value="C:nucleus"/>
    <property type="evidence" value="ECO:0007669"/>
    <property type="project" value="UniProtKB-SubCell"/>
</dbReference>
<dbReference type="OrthoDB" id="1917198at2759"/>
<dbReference type="RefSeq" id="XP_030527806.1">
    <property type="nucleotide sequence ID" value="XM_030671946.1"/>
</dbReference>
<sequence>MEDVDDDFGVLYVGDVELRESESTGGLLDRSDSRIPPVGEEKSSGNGIGSRNACGGIGSELDSGHELRQFEVSDIREDGDRRHEDEEEDSGSDSEDDLNIVVNDGDCRAFAGLSMQTARTGGGLGDDAGGDVHVVTAQNGLGMKKRWTDRLMNGGRDCNSPPIEREIRFKQLKFRGPCGSRYARASYLRANPSGGIMALLTSATGDFEENEDQDYKEVSCMVHACAPPKLAVPQKGHSFSLPWYRNILDVNIDALKEKPWRCPGVDITDYFNFGLDEESWKRYCSSLEQVRQQRSLQSRVPTYGSSSLDQVYEQELVQEGMADGVGSGRTYPPSTTASLDRESLLTMQKGKAIKVAESLGERQPSVVLRPPRSFDADVVIEIALPDSPKDYSMSSKNGLNFMQNTFSKALESGEPPTDDSRNTFLSHRAEKDDALMSNTVHEGLPVDRLEENARRFDESVKGTSRCFELTNASSLDDASTSGDWKISDGDGCDSQKACIQDTEGNALAEETVYKATQGVCGTSFIADSCMFQDEPSLGDRIQLSLSSLCFESESEASEDSISVDRGIKDDVYRRSPSLGSCNDFHDSSTCDQASVKTKPTNGTYTQRCRIHFQVGNVGEPDSFIDSGDVAPNLSDSRGINNWDDLVVDHSGWNRRQVAIDHSHEEHVPCSREKVYGGERFDDNPIYTSYKLSRRGQQNELDQHFRSQGKGEDFFRGRFRENGKDLERDGNHKVKCKCMEERNSFLHRELSQLVSTYSTDTPKGNDTRSRLKSEDLQSKKRTNDNGHFLGGRMEEFMLESHRASFSSTEWEGGCLENNSGRRLLYRREVKNFERRGGHRGNPLYGSDWHMELEDECQEYRDHESLSSQLYGESYASEKRWNDTRSPRDEPDQSRLFGLYKRFQRQSHCDDGGESRWPHVYNKNDGADDGVTFSGDHVCRGRKKYGSQKSLPRNNDDKFLLKHQDNQLHAEEASFFCGKSVNRGVNPKYKDADCEMVDNGIKEERNWYTRSSRGNSALFLNKGFPVSHKTKHDQTMLISGNPVNWFVRKGKSSRRYNTQRNLRPNVSSENMDLRGAGTDPTMRYRHVSQRREAAESDLPNSVSHQADKKLADKLPISAEIEDLDIEEGQIGMEEPSSDTTWEENHVPGNIAVICNVTNKKQGPKKSPEMDKVIGRIDETRIRQTLAKMEKRRERFKEPLTCKKEVEGKTNHLVNLMLEVSATKGERPARKRRWGGS</sequence>
<reference evidence="8 9" key="1">
    <citation type="submission" date="2025-04" db="UniProtKB">
        <authorList>
            <consortium name="RefSeq"/>
        </authorList>
    </citation>
    <scope>IDENTIFICATION</scope>
</reference>
<comment type="subcellular location">
    <subcellularLocation>
        <location evidence="1">Nucleus</location>
    </subcellularLocation>
</comment>
<evidence type="ECO:0000256" key="4">
    <source>
        <dbReference type="ARBA" id="ARBA00023242"/>
    </source>
</evidence>
<dbReference type="PANTHER" id="PTHR36884">
    <property type="entry name" value="FIP1[III]-LIKE PROTEIN"/>
    <property type="match status" value="1"/>
</dbReference>
<dbReference type="InterPro" id="IPR007854">
    <property type="entry name" value="Fip1_dom"/>
</dbReference>
<evidence type="ECO:0000256" key="5">
    <source>
        <dbReference type="SAM" id="MobiDB-lite"/>
    </source>
</evidence>
<dbReference type="Proteomes" id="UP000827889">
    <property type="component" value="Chromosome 10"/>
</dbReference>
<keyword evidence="4" id="KW-0539">Nucleus</keyword>
<name>A0A8B8NZ40_9MYRT</name>
<dbReference type="InterPro" id="IPR044976">
    <property type="entry name" value="FIPS5/FIPS3-like"/>
</dbReference>
<protein>
    <submittedName>
        <fullName evidence="8 9">FIP1[V]-like protein isoform X1</fullName>
    </submittedName>
</protein>
<evidence type="ECO:0000313" key="9">
    <source>
        <dbReference type="RefSeq" id="XP_030527807.1"/>
    </source>
</evidence>
<feature type="compositionally biased region" description="Basic and acidic residues" evidence="5">
    <location>
        <begin position="62"/>
        <end position="84"/>
    </location>
</feature>
<proteinExistence type="inferred from homology"/>
<dbReference type="RefSeq" id="XP_030527807.1">
    <property type="nucleotide sequence ID" value="XM_030671947.1"/>
</dbReference>
<evidence type="ECO:0000313" key="8">
    <source>
        <dbReference type="RefSeq" id="XP_030527806.1"/>
    </source>
</evidence>
<dbReference type="Pfam" id="PF05182">
    <property type="entry name" value="Fip1"/>
    <property type="match status" value="1"/>
</dbReference>
<evidence type="ECO:0000259" key="6">
    <source>
        <dbReference type="Pfam" id="PF05182"/>
    </source>
</evidence>
<dbReference type="GO" id="GO:0006397">
    <property type="term" value="P:mRNA processing"/>
    <property type="evidence" value="ECO:0007669"/>
    <property type="project" value="UniProtKB-KW"/>
</dbReference>
<dbReference type="GeneID" id="115739078"/>
<accession>A0A8B8NZ40</accession>
<organism evidence="7 8">
    <name type="scientific">Rhodamnia argentea</name>
    <dbReference type="NCBI Taxonomy" id="178133"/>
    <lineage>
        <taxon>Eukaryota</taxon>
        <taxon>Viridiplantae</taxon>
        <taxon>Streptophyta</taxon>
        <taxon>Embryophyta</taxon>
        <taxon>Tracheophyta</taxon>
        <taxon>Spermatophyta</taxon>
        <taxon>Magnoliopsida</taxon>
        <taxon>eudicotyledons</taxon>
        <taxon>Gunneridae</taxon>
        <taxon>Pentapetalae</taxon>
        <taxon>rosids</taxon>
        <taxon>malvids</taxon>
        <taxon>Myrtales</taxon>
        <taxon>Myrtaceae</taxon>
        <taxon>Myrtoideae</taxon>
        <taxon>Myrteae</taxon>
        <taxon>Australasian group</taxon>
        <taxon>Rhodamnia</taxon>
    </lineage>
</organism>